<gene>
    <name evidence="1" type="ORF">P7K49_039679</name>
</gene>
<evidence type="ECO:0000313" key="1">
    <source>
        <dbReference type="EMBL" id="KAK2081485.1"/>
    </source>
</evidence>
<organism evidence="1 2">
    <name type="scientific">Saguinus oedipus</name>
    <name type="common">Cotton-top tamarin</name>
    <name type="synonym">Oedipomidas oedipus</name>
    <dbReference type="NCBI Taxonomy" id="9490"/>
    <lineage>
        <taxon>Eukaryota</taxon>
        <taxon>Metazoa</taxon>
        <taxon>Chordata</taxon>
        <taxon>Craniata</taxon>
        <taxon>Vertebrata</taxon>
        <taxon>Euteleostomi</taxon>
        <taxon>Mammalia</taxon>
        <taxon>Eutheria</taxon>
        <taxon>Euarchontoglires</taxon>
        <taxon>Primates</taxon>
        <taxon>Haplorrhini</taxon>
        <taxon>Platyrrhini</taxon>
        <taxon>Cebidae</taxon>
        <taxon>Callitrichinae</taxon>
        <taxon>Saguinus</taxon>
    </lineage>
</organism>
<evidence type="ECO:0000313" key="2">
    <source>
        <dbReference type="Proteomes" id="UP001266305"/>
    </source>
</evidence>
<reference evidence="1 2" key="1">
    <citation type="submission" date="2023-05" db="EMBL/GenBank/DDBJ databases">
        <title>B98-5 Cell Line De Novo Hybrid Assembly: An Optical Mapping Approach.</title>
        <authorList>
            <person name="Kananen K."/>
            <person name="Auerbach J.A."/>
            <person name="Kautto E."/>
            <person name="Blachly J.S."/>
        </authorList>
    </citation>
    <scope>NUCLEOTIDE SEQUENCE [LARGE SCALE GENOMIC DNA]</scope>
    <source>
        <strain evidence="1">B95-8</strain>
        <tissue evidence="1">Cell line</tissue>
    </source>
</reference>
<accession>A0ABQ9T9P8</accession>
<keyword evidence="2" id="KW-1185">Reference proteome</keyword>
<dbReference type="EMBL" id="JASSZA010000227">
    <property type="protein sequence ID" value="KAK2081485.1"/>
    <property type="molecule type" value="Genomic_DNA"/>
</dbReference>
<comment type="caution">
    <text evidence="1">The sequence shown here is derived from an EMBL/GenBank/DDBJ whole genome shotgun (WGS) entry which is preliminary data.</text>
</comment>
<feature type="non-terminal residue" evidence="1">
    <location>
        <position position="1"/>
    </location>
</feature>
<dbReference type="Proteomes" id="UP001266305">
    <property type="component" value="Unassembled WGS sequence"/>
</dbReference>
<protein>
    <submittedName>
        <fullName evidence="1">Uncharacterized protein</fullName>
    </submittedName>
</protein>
<proteinExistence type="predicted"/>
<sequence>TLLSNLQWSNSQVSILYGHSFKHSVNNELLWSNRNTVLDSHELSAFLNDTHLGGNQACILYELQFCVMLSNTQNLFEYCTCEE</sequence>
<name>A0ABQ9T9P8_SAGOE</name>